<dbReference type="InterPro" id="IPR050510">
    <property type="entry name" value="Cation_transp_ATPase_P-type"/>
</dbReference>
<dbReference type="FunFam" id="3.40.1110.10:FF:000001">
    <property type="entry name" value="Sodium/potassium-transporting ATPase subunit alpha"/>
    <property type="match status" value="1"/>
</dbReference>
<dbReference type="GO" id="GO:1902600">
    <property type="term" value="P:proton transmembrane transport"/>
    <property type="evidence" value="ECO:0007669"/>
    <property type="project" value="TreeGrafter"/>
</dbReference>
<dbReference type="NCBIfam" id="TIGR01106">
    <property type="entry name" value="ATPase-IIC_X-K"/>
    <property type="match status" value="1"/>
</dbReference>
<evidence type="ECO:0000256" key="4">
    <source>
        <dbReference type="ARBA" id="ARBA00022741"/>
    </source>
</evidence>
<dbReference type="GO" id="GO:0005886">
    <property type="term" value="C:plasma membrane"/>
    <property type="evidence" value="ECO:0007669"/>
    <property type="project" value="UniProtKB-SubCell"/>
</dbReference>
<dbReference type="Gene3D" id="3.40.1110.10">
    <property type="entry name" value="Calcium-transporting ATPase, cytoplasmic domain N"/>
    <property type="match status" value="1"/>
</dbReference>
<dbReference type="PANTHER" id="PTHR43294">
    <property type="entry name" value="SODIUM/POTASSIUM-TRANSPORTING ATPASE SUBUNIT ALPHA"/>
    <property type="match status" value="1"/>
</dbReference>
<dbReference type="STRING" id="2018661.A0A2A2L0P0"/>
<comment type="caution">
    <text evidence="12">Lacks conserved residue(s) required for the propagation of feature annotation.</text>
</comment>
<dbReference type="InterPro" id="IPR023298">
    <property type="entry name" value="ATPase_P-typ_TM_dom_sf"/>
</dbReference>
<dbReference type="PROSITE" id="PS00154">
    <property type="entry name" value="ATPASE_E1_E2"/>
    <property type="match status" value="1"/>
</dbReference>
<dbReference type="GO" id="GO:0030007">
    <property type="term" value="P:intracellular potassium ion homeostasis"/>
    <property type="evidence" value="ECO:0007669"/>
    <property type="project" value="TreeGrafter"/>
</dbReference>
<comment type="similarity">
    <text evidence="12">Belongs to the cation transport ATPase (P-type) (TC 3.A.3) family. Type IIC subfamily.</text>
</comment>
<keyword evidence="5 12" id="KW-0067">ATP-binding</keyword>
<dbReference type="InterPro" id="IPR018303">
    <property type="entry name" value="ATPase_P-typ_P_site"/>
</dbReference>
<dbReference type="InterPro" id="IPR023299">
    <property type="entry name" value="ATPase_P-typ_cyto_dom_N"/>
</dbReference>
<keyword evidence="4 12" id="KW-0547">Nucleotide-binding</keyword>
<keyword evidence="12" id="KW-0479">Metal-binding</keyword>
<keyword evidence="2" id="KW-1003">Cell membrane</keyword>
<proteinExistence type="inferred from homology"/>
<keyword evidence="12" id="KW-0633">Potassium transport</keyword>
<dbReference type="InterPro" id="IPR036412">
    <property type="entry name" value="HAD-like_sf"/>
</dbReference>
<keyword evidence="10 12" id="KW-0472">Membrane</keyword>
<feature type="transmembrane region" description="Helical" evidence="12">
    <location>
        <begin position="557"/>
        <end position="576"/>
    </location>
</feature>
<dbReference type="GO" id="GO:0016887">
    <property type="term" value="F:ATP hydrolysis activity"/>
    <property type="evidence" value="ECO:0007669"/>
    <property type="project" value="InterPro"/>
</dbReference>
<evidence type="ECO:0000256" key="8">
    <source>
        <dbReference type="ARBA" id="ARBA00023053"/>
    </source>
</evidence>
<dbReference type="PRINTS" id="PR00121">
    <property type="entry name" value="NAKATPASE"/>
</dbReference>
<protein>
    <recommendedName>
        <fullName evidence="12">Sodium/potassium-transporting ATPase subunit alpha</fullName>
    </recommendedName>
</protein>
<dbReference type="GO" id="GO:0006883">
    <property type="term" value="P:intracellular sodium ion homeostasis"/>
    <property type="evidence" value="ECO:0007669"/>
    <property type="project" value="TreeGrafter"/>
</dbReference>
<dbReference type="InterPro" id="IPR044492">
    <property type="entry name" value="P_typ_ATPase_HD_dom"/>
</dbReference>
<evidence type="ECO:0000313" key="14">
    <source>
        <dbReference type="EMBL" id="PAV79657.1"/>
    </source>
</evidence>
<comment type="subcellular location">
    <subcellularLocation>
        <location evidence="1 12">Cell membrane</location>
        <topology evidence="1 12">Multi-pass membrane protein</topology>
    </subcellularLocation>
</comment>
<dbReference type="Proteomes" id="UP000218231">
    <property type="component" value="Unassembled WGS sequence"/>
</dbReference>
<feature type="transmembrane region" description="Helical" evidence="12">
    <location>
        <begin position="625"/>
        <end position="645"/>
    </location>
</feature>
<evidence type="ECO:0000256" key="2">
    <source>
        <dbReference type="ARBA" id="ARBA00022475"/>
    </source>
</evidence>
<keyword evidence="6" id="KW-1278">Translocase</keyword>
<keyword evidence="3 12" id="KW-0812">Transmembrane</keyword>
<dbReference type="InterPro" id="IPR023214">
    <property type="entry name" value="HAD_sf"/>
</dbReference>
<dbReference type="PANTHER" id="PTHR43294:SF13">
    <property type="entry name" value="SODIUM_POTASSIUM-TRANSPORTING ATPASE SUBUNIT ALPHA"/>
    <property type="match status" value="1"/>
</dbReference>
<dbReference type="InterPro" id="IPR006068">
    <property type="entry name" value="ATPase_P-typ_cation-transptr_C"/>
</dbReference>
<comment type="caution">
    <text evidence="14">The sequence shown here is derived from an EMBL/GenBank/DDBJ whole genome shotgun (WGS) entry which is preliminary data.</text>
</comment>
<dbReference type="SFLD" id="SFLDF00027">
    <property type="entry name" value="p-type_atpase"/>
    <property type="match status" value="1"/>
</dbReference>
<evidence type="ECO:0000256" key="10">
    <source>
        <dbReference type="ARBA" id="ARBA00023136"/>
    </source>
</evidence>
<evidence type="ECO:0000256" key="7">
    <source>
        <dbReference type="ARBA" id="ARBA00022989"/>
    </source>
</evidence>
<dbReference type="Gene3D" id="1.20.1110.10">
    <property type="entry name" value="Calcium-transporting ATPase, transmembrane domain"/>
    <property type="match status" value="1"/>
</dbReference>
<dbReference type="SUPFAM" id="SSF81660">
    <property type="entry name" value="Metal cation-transporting ATPase, ATP-binding domain N"/>
    <property type="match status" value="1"/>
</dbReference>
<dbReference type="AlphaFoldDB" id="A0A2A2L0P0"/>
<dbReference type="Pfam" id="PF13246">
    <property type="entry name" value="Cation_ATPase"/>
    <property type="match status" value="1"/>
</dbReference>
<keyword evidence="9 12" id="KW-0406">Ion transport</keyword>
<dbReference type="SUPFAM" id="SSF56784">
    <property type="entry name" value="HAD-like"/>
    <property type="match status" value="1"/>
</dbReference>
<dbReference type="PRINTS" id="PR00119">
    <property type="entry name" value="CATATPASE"/>
</dbReference>
<dbReference type="InterPro" id="IPR005775">
    <property type="entry name" value="P-type_ATPase_IIC"/>
</dbReference>
<evidence type="ECO:0000259" key="13">
    <source>
        <dbReference type="Pfam" id="PF00689"/>
    </source>
</evidence>
<evidence type="ECO:0000256" key="6">
    <source>
        <dbReference type="ARBA" id="ARBA00022967"/>
    </source>
</evidence>
<keyword evidence="15" id="KW-1185">Reference proteome</keyword>
<evidence type="ECO:0000256" key="9">
    <source>
        <dbReference type="ARBA" id="ARBA00023065"/>
    </source>
</evidence>
<accession>A0A2A2L0P0</accession>
<gene>
    <name evidence="14" type="ORF">WR25_05171</name>
</gene>
<dbReference type="GO" id="GO:1990573">
    <property type="term" value="P:potassium ion import across plasma membrane"/>
    <property type="evidence" value="ECO:0007669"/>
    <property type="project" value="TreeGrafter"/>
</dbReference>
<dbReference type="SFLD" id="SFLDS00003">
    <property type="entry name" value="Haloacid_Dehalogenase"/>
    <property type="match status" value="1"/>
</dbReference>
<dbReference type="SFLD" id="SFLDG00002">
    <property type="entry name" value="C1.7:_P-type_atpase_like"/>
    <property type="match status" value="1"/>
</dbReference>
<evidence type="ECO:0000256" key="12">
    <source>
        <dbReference type="RuleBase" id="RU362084"/>
    </source>
</evidence>
<dbReference type="SUPFAM" id="SSF81665">
    <property type="entry name" value="Calcium ATPase, transmembrane domain M"/>
    <property type="match status" value="1"/>
</dbReference>
<dbReference type="FunFam" id="3.40.50.1000:FF:000083">
    <property type="entry name" value="Sodium/potassium-transporting ATPase subunit alpha"/>
    <property type="match status" value="1"/>
</dbReference>
<dbReference type="GO" id="GO:0005391">
    <property type="term" value="F:P-type sodium:potassium-exchanging transporter activity"/>
    <property type="evidence" value="ECO:0007669"/>
    <property type="project" value="TreeGrafter"/>
</dbReference>
<dbReference type="Gene3D" id="3.40.50.1000">
    <property type="entry name" value="HAD superfamily/HAD-like"/>
    <property type="match status" value="1"/>
</dbReference>
<dbReference type="GO" id="GO:0005524">
    <property type="term" value="F:ATP binding"/>
    <property type="evidence" value="ECO:0007669"/>
    <property type="project" value="UniProtKB-KW"/>
</dbReference>
<feature type="transmembrane region" description="Helical" evidence="12">
    <location>
        <begin position="438"/>
        <end position="458"/>
    </location>
</feature>
<keyword evidence="8" id="KW-0915">Sodium</keyword>
<dbReference type="EMBL" id="LIAE01007385">
    <property type="protein sequence ID" value="PAV79657.1"/>
    <property type="molecule type" value="Genomic_DNA"/>
</dbReference>
<dbReference type="OrthoDB" id="3352408at2759"/>
<feature type="transmembrane region" description="Helical" evidence="12">
    <location>
        <begin position="596"/>
        <end position="613"/>
    </location>
</feature>
<keyword evidence="12" id="KW-0813">Transport</keyword>
<evidence type="ECO:0000256" key="3">
    <source>
        <dbReference type="ARBA" id="ARBA00022692"/>
    </source>
</evidence>
<dbReference type="FunFam" id="1.20.1110.10:FF:000038">
    <property type="entry name" value="Sodium/potassium-transporting ATPase subunit alpha"/>
    <property type="match status" value="1"/>
</dbReference>
<keyword evidence="12" id="KW-0630">Potassium</keyword>
<name>A0A2A2L0P0_9BILA</name>
<dbReference type="Pfam" id="PF00689">
    <property type="entry name" value="Cation_ATPase_C"/>
    <property type="match status" value="1"/>
</dbReference>
<keyword evidence="7 12" id="KW-1133">Transmembrane helix</keyword>
<sequence length="667" mass="75130">MANKNCLVKNLEAVETLGSTSTICSDKTGTLTQNRMTVSHLWYDNKVVKCDTTETQELGKNRGRGSAFDALTRIAILCNRAEFKPRQQDVTILKRECTGGDASEIALLKFTEMTVSDIADVRTKWTKIAEIPFSSSYKYQISVHHSDMNEYLLVMKGAPEKIIEICSTILLNDKEVIFEDRIRNDVNRALEKLCSYGERVLGFCDYRLSSFQFPKGFGSYTDEINVPLKGFRFVGLISMIDPPRAAVPNAVAKCRSAGIKVVMVTGDHPVTAKTIAKSVGIISRGSETIEDISKRLKIPIEQVNSKNAKAAVVHGNKLMEMDEDQLAEIIKNHSEIVFARTSPQQKLMIVEGFQRQGQIVAVTGDGVNDSLALKKADIGVAMGIAGTHVSKLTADLILLDDNFASIVVGVEEGRLIFDNLKKTIAYTLTSDIPEITPFLAYILLGLPLPLGTVTILCIDLGTDMLPAISLAYEEAESDIMKRAPRDPIRDRLVNELLIQQIGMIQASAGFFTYFWIMAENGFWPMDLFFLRIQWDSRAYNSLPDSYGQEWTYHDRKILEYTCQTAFFVSIVIVQWADLIISKTRRNSIVQQGMSNWMLNFGLVFETVLAWFIFYSPGLDKGLKMYGLRISWWFCALPFSILIFVYDELRRYLIRKYPGGVVERETYF</sequence>
<dbReference type="NCBIfam" id="TIGR01494">
    <property type="entry name" value="ATPase_P-type"/>
    <property type="match status" value="1"/>
</dbReference>
<evidence type="ECO:0000256" key="11">
    <source>
        <dbReference type="ARBA" id="ARBA00023201"/>
    </source>
</evidence>
<dbReference type="GO" id="GO:0046872">
    <property type="term" value="F:metal ion binding"/>
    <property type="evidence" value="ECO:0007669"/>
    <property type="project" value="UniProtKB-KW"/>
</dbReference>
<keyword evidence="11" id="KW-0739">Sodium transport</keyword>
<evidence type="ECO:0000256" key="5">
    <source>
        <dbReference type="ARBA" id="ARBA00022840"/>
    </source>
</evidence>
<evidence type="ECO:0000313" key="15">
    <source>
        <dbReference type="Proteomes" id="UP000218231"/>
    </source>
</evidence>
<feature type="transmembrane region" description="Helical" evidence="12">
    <location>
        <begin position="496"/>
        <end position="516"/>
    </location>
</feature>
<dbReference type="InterPro" id="IPR001757">
    <property type="entry name" value="P_typ_ATPase"/>
</dbReference>
<feature type="domain" description="Cation-transporting P-type ATPase C-terminal" evidence="13">
    <location>
        <begin position="447"/>
        <end position="652"/>
    </location>
</feature>
<dbReference type="GO" id="GO:0036376">
    <property type="term" value="P:sodium ion export across plasma membrane"/>
    <property type="evidence" value="ECO:0007669"/>
    <property type="project" value="TreeGrafter"/>
</dbReference>
<evidence type="ECO:0000256" key="1">
    <source>
        <dbReference type="ARBA" id="ARBA00004651"/>
    </source>
</evidence>
<organism evidence="14 15">
    <name type="scientific">Diploscapter pachys</name>
    <dbReference type="NCBI Taxonomy" id="2018661"/>
    <lineage>
        <taxon>Eukaryota</taxon>
        <taxon>Metazoa</taxon>
        <taxon>Ecdysozoa</taxon>
        <taxon>Nematoda</taxon>
        <taxon>Chromadorea</taxon>
        <taxon>Rhabditida</taxon>
        <taxon>Rhabditina</taxon>
        <taxon>Rhabditomorpha</taxon>
        <taxon>Rhabditoidea</taxon>
        <taxon>Rhabditidae</taxon>
        <taxon>Diploscapter</taxon>
    </lineage>
</organism>
<reference evidence="14 15" key="1">
    <citation type="journal article" date="2017" name="Curr. Biol.">
        <title>Genome architecture and evolution of a unichromosomal asexual nematode.</title>
        <authorList>
            <person name="Fradin H."/>
            <person name="Zegar C."/>
            <person name="Gutwein M."/>
            <person name="Lucas J."/>
            <person name="Kovtun M."/>
            <person name="Corcoran D."/>
            <person name="Baugh L.R."/>
            <person name="Kiontke K."/>
            <person name="Gunsalus K."/>
            <person name="Fitch D.H."/>
            <person name="Piano F."/>
        </authorList>
    </citation>
    <scope>NUCLEOTIDE SEQUENCE [LARGE SCALE GENOMIC DNA]</scope>
    <source>
        <strain evidence="14">PF1309</strain>
    </source>
</reference>